<dbReference type="InterPro" id="IPR012677">
    <property type="entry name" value="Nucleotide-bd_a/b_plait_sf"/>
</dbReference>
<dbReference type="InterPro" id="IPR003616">
    <property type="entry name" value="Post-SET_dom"/>
</dbReference>
<keyword evidence="7 14" id="KW-0808">Transferase</keyword>
<evidence type="ECO:0000259" key="17">
    <source>
        <dbReference type="PROSITE" id="PS50280"/>
    </source>
</evidence>
<evidence type="ECO:0000256" key="5">
    <source>
        <dbReference type="ARBA" id="ARBA00022454"/>
    </source>
</evidence>
<proteinExistence type="predicted"/>
<dbReference type="Proteomes" id="UP001623330">
    <property type="component" value="Unassembled WGS sequence"/>
</dbReference>
<feature type="compositionally biased region" description="Basic and acidic residues" evidence="16">
    <location>
        <begin position="903"/>
        <end position="925"/>
    </location>
</feature>
<evidence type="ECO:0000256" key="11">
    <source>
        <dbReference type="ARBA" id="ARBA00047571"/>
    </source>
</evidence>
<evidence type="ECO:0000256" key="3">
    <source>
        <dbReference type="ARBA" id="ARBA00012182"/>
    </source>
</evidence>
<evidence type="ECO:0000256" key="13">
    <source>
        <dbReference type="ARBA" id="ARBA00049129"/>
    </source>
</evidence>
<evidence type="ECO:0000256" key="12">
    <source>
        <dbReference type="ARBA" id="ARBA00047583"/>
    </source>
</evidence>
<feature type="compositionally biased region" description="Basic and acidic residues" evidence="16">
    <location>
        <begin position="219"/>
        <end position="240"/>
    </location>
</feature>
<dbReference type="PROSITE" id="PS50868">
    <property type="entry name" value="POST_SET"/>
    <property type="match status" value="1"/>
</dbReference>
<dbReference type="PROSITE" id="PS51572">
    <property type="entry name" value="SAM_MT43_1"/>
    <property type="match status" value="1"/>
</dbReference>
<gene>
    <name evidence="19" type="ORF">RNJ44_00973</name>
</gene>
<dbReference type="InterPro" id="IPR046341">
    <property type="entry name" value="SET_dom_sf"/>
</dbReference>
<keyword evidence="15" id="KW-0175">Coiled coil</keyword>
<evidence type="ECO:0000313" key="19">
    <source>
        <dbReference type="EMBL" id="KAL3230524.1"/>
    </source>
</evidence>
<evidence type="ECO:0000256" key="14">
    <source>
        <dbReference type="PIRNR" id="PIRNR037104"/>
    </source>
</evidence>
<evidence type="ECO:0000256" key="8">
    <source>
        <dbReference type="ARBA" id="ARBA00022691"/>
    </source>
</evidence>
<keyword evidence="9 14" id="KW-0156">Chromatin regulator</keyword>
<keyword evidence="5 14" id="KW-0158">Chromosome</keyword>
<dbReference type="EMBL" id="JBEVYD010000009">
    <property type="protein sequence ID" value="KAL3230524.1"/>
    <property type="molecule type" value="Genomic_DNA"/>
</dbReference>
<dbReference type="PROSITE" id="PS50280">
    <property type="entry name" value="SET"/>
    <property type="match status" value="1"/>
</dbReference>
<name>A0ABR4NQJ5_9SACH</name>
<dbReference type="SMART" id="SM01291">
    <property type="entry name" value="N-SET"/>
    <property type="match status" value="1"/>
</dbReference>
<comment type="subcellular location">
    <subcellularLocation>
        <location evidence="2">Chromosome</location>
    </subcellularLocation>
    <subcellularLocation>
        <location evidence="1 14">Nucleus</location>
    </subcellularLocation>
</comment>
<evidence type="ECO:0000256" key="15">
    <source>
        <dbReference type="SAM" id="Coils"/>
    </source>
</evidence>
<feature type="coiled-coil region" evidence="15">
    <location>
        <begin position="375"/>
        <end position="402"/>
    </location>
</feature>
<accession>A0ABR4NQJ5</accession>
<dbReference type="PIRSF" id="PIRSF037104">
    <property type="entry name" value="Histone_H3-K4_mtfrase_Set1_fun"/>
    <property type="match status" value="1"/>
</dbReference>
<keyword evidence="6 14" id="KW-0489">Methyltransferase</keyword>
<dbReference type="InterPro" id="IPR024657">
    <property type="entry name" value="COMPASS_Set1_N-SET"/>
</dbReference>
<evidence type="ECO:0000256" key="16">
    <source>
        <dbReference type="SAM" id="MobiDB-lite"/>
    </source>
</evidence>
<evidence type="ECO:0000313" key="20">
    <source>
        <dbReference type="Proteomes" id="UP001623330"/>
    </source>
</evidence>
<comment type="function">
    <text evidence="14">Catalytic component of the COMPASS (Set1C) complex that specifically mono-, di- and trimethylates histone H3 to form H3K4me1/2/3. COMPASS recognizes ubiquitinated H2B on one face of the nucleosome which stimulates the methylation of H3 on the opposing face.</text>
</comment>
<dbReference type="SMART" id="SM00508">
    <property type="entry name" value="PostSET"/>
    <property type="match status" value="1"/>
</dbReference>
<comment type="catalytic activity">
    <reaction evidence="13">
        <text>N(6),N(6)-dimethyl-L-lysyl(4)-[histone H3] + S-adenosyl-L-methionine = N(6),N(6),N(6)-trimethyl-L-lysyl(4)-[histone H3] + S-adenosyl-L-homocysteine + H(+)</text>
        <dbReference type="Rhea" id="RHEA:60272"/>
        <dbReference type="Rhea" id="RHEA-COMP:15537"/>
        <dbReference type="Rhea" id="RHEA-COMP:15540"/>
        <dbReference type="ChEBI" id="CHEBI:15378"/>
        <dbReference type="ChEBI" id="CHEBI:57856"/>
        <dbReference type="ChEBI" id="CHEBI:59789"/>
        <dbReference type="ChEBI" id="CHEBI:61961"/>
        <dbReference type="ChEBI" id="CHEBI:61976"/>
    </reaction>
</comment>
<comment type="subunit">
    <text evidence="14">Component of the COMPASS (Set1C) complex.</text>
</comment>
<evidence type="ECO:0000256" key="7">
    <source>
        <dbReference type="ARBA" id="ARBA00022679"/>
    </source>
</evidence>
<feature type="region of interest" description="Disordered" evidence="16">
    <location>
        <begin position="207"/>
        <end position="244"/>
    </location>
</feature>
<keyword evidence="8 14" id="KW-0949">S-adenosyl-L-methionine</keyword>
<evidence type="ECO:0000256" key="4">
    <source>
        <dbReference type="ARBA" id="ARBA00015839"/>
    </source>
</evidence>
<comment type="caution">
    <text evidence="19">The sequence shown here is derived from an EMBL/GenBank/DDBJ whole genome shotgun (WGS) entry which is preliminary data.</text>
</comment>
<evidence type="ECO:0000256" key="10">
    <source>
        <dbReference type="ARBA" id="ARBA00023242"/>
    </source>
</evidence>
<dbReference type="Gene3D" id="2.170.270.10">
    <property type="entry name" value="SET domain"/>
    <property type="match status" value="1"/>
</dbReference>
<dbReference type="InterPro" id="IPR048669">
    <property type="entry name" value="SET1_RBD"/>
</dbReference>
<sequence>MSYYRRYQSFPGGNSNSRPPSNGRYQPNEREERNYSTHRSTNGRNGHQRYPNGYDAKYSGEGPVTDKERWNRNNEPVLPTAPSKIQYSYKPRNSDLREQSAHNRSNDSESRATSVRYPSHLDSIKIPTGPQEMRRMSRVTASQLRRLPTNVRPLPVLKYKDNEILTCKYHYFDPFKKVLTHREEMKKWNDIIKDAPPTGFIVTQETVNGQQKSLMKSRKPNERTTDPRLENQSKDAETKKLKSRRKCRNELTVLPRISYDKYSLGPPPPTEIVISTESYSSTQIVNVPELSIKNHFRTFGELAHFEAFTDTKTALPLHIYLVKYTHRSGKVNEAAKSAYKAVKSCEDQKCCILGCNFNVLLNKNNCVKEIVKQRLKIISSEARKVKNQIEREKKKTEKMRVAAASSSTAMLSNESTKDMINQPAKYLRDIPSDLRDIVNNRPTLFISRRFITAIGLRLVDFKLRLRNYKCSRFLEHGTGFYIVFNNIDHANACLNAESGKMTILSRKKKTNVVINFILIEPFTKSIPKRLEPMKQNSNKGDPIEYKTKEDLINATTRYILSDLSAALHTEIRKKMIGPTVFDTLNPQNFPELVSKRKDKEEKQKAELERKKAEQNKTNDFNIFNLYGGYSKQPKRKLKRYDSDDEDNEIILPSKKIKPMAHLLNEERDSSPASGTASIRETADEEDGISSSSSEEEDNNMMLDDLVDDTQKEHIVSTPETNEDSLDKSDQIETADQLFPEQTKNKEDLDNHEHGYSIGSENLYDLYKPSSTEIPTTIYPEGLYDDSSYGNISLSDLQDAIKDEEDMKLLKECLVGSGIGDSKIGDVEKPLVEYRVWKLKQIQEIQETCERNEISLNNQTLDVSLFDDKIPFKASVFKKIPDKLKSTYLPHRRKVHEPLNTVSHHYDTREQSPDTSSREKNSKNETENALTEVSSSRDNRASNRRFQQNIEAQRVATGTESELLSLNQLNKRKKPVTFARSAIHNWGLYALEPIAAKEMVIEYVGERIRQPVAEMRERRYIKSGIGSSYLFRIDENTVIDATKKGGIARFINHCCEPSCTAKIIKVGGVRRIVIYALRDIAANEELTYDYKFERETDAEERLPCLCGAPSCKGFLN</sequence>
<dbReference type="Gene3D" id="3.30.70.330">
    <property type="match status" value="1"/>
</dbReference>
<evidence type="ECO:0000256" key="1">
    <source>
        <dbReference type="ARBA" id="ARBA00004123"/>
    </source>
</evidence>
<keyword evidence="20" id="KW-1185">Reference proteome</keyword>
<feature type="domain" description="SET" evidence="17">
    <location>
        <begin position="973"/>
        <end position="1090"/>
    </location>
</feature>
<dbReference type="SUPFAM" id="SSF82199">
    <property type="entry name" value="SET domain"/>
    <property type="match status" value="1"/>
</dbReference>
<feature type="compositionally biased region" description="Acidic residues" evidence="16">
    <location>
        <begin position="682"/>
        <end position="698"/>
    </location>
</feature>
<feature type="compositionally biased region" description="Polar residues" evidence="16">
    <location>
        <begin position="11"/>
        <end position="25"/>
    </location>
</feature>
<dbReference type="EC" id="2.1.1.354" evidence="3 14"/>
<evidence type="ECO:0000256" key="9">
    <source>
        <dbReference type="ARBA" id="ARBA00022853"/>
    </source>
</evidence>
<feature type="compositionally biased region" description="Basic and acidic residues" evidence="16">
    <location>
        <begin position="92"/>
        <end position="110"/>
    </location>
</feature>
<evidence type="ECO:0000259" key="18">
    <source>
        <dbReference type="PROSITE" id="PS50868"/>
    </source>
</evidence>
<dbReference type="SMART" id="SM00317">
    <property type="entry name" value="SET"/>
    <property type="match status" value="1"/>
</dbReference>
<dbReference type="Pfam" id="PF21569">
    <property type="entry name" value="SET1_RBD"/>
    <property type="match status" value="1"/>
</dbReference>
<dbReference type="PANTHER" id="PTHR45814:SF2">
    <property type="entry name" value="HISTONE-LYSINE N-METHYLTRANSFERASE SETD1"/>
    <property type="match status" value="1"/>
</dbReference>
<dbReference type="PANTHER" id="PTHR45814">
    <property type="entry name" value="HISTONE-LYSINE N-METHYLTRANSFERASE SETD1"/>
    <property type="match status" value="1"/>
</dbReference>
<dbReference type="Pfam" id="PF11764">
    <property type="entry name" value="N-SET"/>
    <property type="match status" value="1"/>
</dbReference>
<keyword evidence="10 14" id="KW-0539">Nucleus</keyword>
<dbReference type="InterPro" id="IPR001214">
    <property type="entry name" value="SET_dom"/>
</dbReference>
<feature type="domain" description="Post-SET" evidence="18">
    <location>
        <begin position="1099"/>
        <end position="1115"/>
    </location>
</feature>
<organism evidence="19 20">
    <name type="scientific">Nakaseomyces bracarensis</name>
    <dbReference type="NCBI Taxonomy" id="273131"/>
    <lineage>
        <taxon>Eukaryota</taxon>
        <taxon>Fungi</taxon>
        <taxon>Dikarya</taxon>
        <taxon>Ascomycota</taxon>
        <taxon>Saccharomycotina</taxon>
        <taxon>Saccharomycetes</taxon>
        <taxon>Saccharomycetales</taxon>
        <taxon>Saccharomycetaceae</taxon>
        <taxon>Nakaseomyces</taxon>
    </lineage>
</organism>
<feature type="region of interest" description="Disordered" evidence="16">
    <location>
        <begin position="890"/>
        <end position="944"/>
    </location>
</feature>
<feature type="region of interest" description="Disordered" evidence="16">
    <location>
        <begin position="1"/>
        <end position="115"/>
    </location>
</feature>
<evidence type="ECO:0000256" key="2">
    <source>
        <dbReference type="ARBA" id="ARBA00004286"/>
    </source>
</evidence>
<evidence type="ECO:0000256" key="6">
    <source>
        <dbReference type="ARBA" id="ARBA00022603"/>
    </source>
</evidence>
<dbReference type="Pfam" id="PF00856">
    <property type="entry name" value="SET"/>
    <property type="match status" value="1"/>
</dbReference>
<dbReference type="InterPro" id="IPR044570">
    <property type="entry name" value="Set1-like"/>
</dbReference>
<dbReference type="InterPro" id="IPR024636">
    <property type="entry name" value="SET_assoc"/>
</dbReference>
<dbReference type="Pfam" id="PF11767">
    <property type="entry name" value="SET_assoc"/>
    <property type="match status" value="1"/>
</dbReference>
<feature type="region of interest" description="Disordered" evidence="16">
    <location>
        <begin position="664"/>
        <end position="699"/>
    </location>
</feature>
<dbReference type="InterPro" id="IPR017111">
    <property type="entry name" value="Set1_fungi"/>
</dbReference>
<protein>
    <recommendedName>
        <fullName evidence="4 14">Histone-lysine N-methyltransferase, H3 lysine-4 specific</fullName>
        <ecNumber evidence="3 14">2.1.1.354</ecNumber>
    </recommendedName>
</protein>
<comment type="catalytic activity">
    <reaction evidence="12">
        <text>N(6)-methyl-L-lysyl(4)-[histone H3] + S-adenosyl-L-methionine = N(6),N(6)-dimethyl-L-lysyl(4)-[histone H3] + S-adenosyl-L-homocysteine + H(+)</text>
        <dbReference type="Rhea" id="RHEA:60268"/>
        <dbReference type="Rhea" id="RHEA-COMP:15540"/>
        <dbReference type="Rhea" id="RHEA-COMP:15543"/>
        <dbReference type="ChEBI" id="CHEBI:15378"/>
        <dbReference type="ChEBI" id="CHEBI:57856"/>
        <dbReference type="ChEBI" id="CHEBI:59789"/>
        <dbReference type="ChEBI" id="CHEBI:61929"/>
        <dbReference type="ChEBI" id="CHEBI:61976"/>
    </reaction>
</comment>
<reference evidence="19 20" key="1">
    <citation type="submission" date="2024-05" db="EMBL/GenBank/DDBJ databases">
        <title>Long read based assembly of the Candida bracarensis genome reveals expanded adhesin content.</title>
        <authorList>
            <person name="Marcet-Houben M."/>
            <person name="Ksiezopolska E."/>
            <person name="Gabaldon T."/>
        </authorList>
    </citation>
    <scope>NUCLEOTIDE SEQUENCE [LARGE SCALE GENOMIC DNA]</scope>
    <source>
        <strain evidence="19 20">CBM6</strain>
    </source>
</reference>
<comment type="catalytic activity">
    <reaction evidence="11 14">
        <text>L-lysyl(4)-[histone H3] + 3 S-adenosyl-L-methionine = N(6),N(6),N(6)-trimethyl-L-lysyl(4)-[histone H3] + 3 S-adenosyl-L-homocysteine + 3 H(+)</text>
        <dbReference type="Rhea" id="RHEA:60260"/>
        <dbReference type="Rhea" id="RHEA-COMP:15537"/>
        <dbReference type="Rhea" id="RHEA-COMP:15547"/>
        <dbReference type="ChEBI" id="CHEBI:15378"/>
        <dbReference type="ChEBI" id="CHEBI:29969"/>
        <dbReference type="ChEBI" id="CHEBI:57856"/>
        <dbReference type="ChEBI" id="CHEBI:59789"/>
        <dbReference type="ChEBI" id="CHEBI:61961"/>
        <dbReference type="EC" id="2.1.1.354"/>
    </reaction>
</comment>